<evidence type="ECO:0000256" key="3">
    <source>
        <dbReference type="ARBA" id="ARBA00022723"/>
    </source>
</evidence>
<evidence type="ECO:0000256" key="7">
    <source>
        <dbReference type="RuleBase" id="RU003435"/>
    </source>
</evidence>
<dbReference type="Gene3D" id="1.10.1370.10">
    <property type="entry name" value="Neurolysin, domain 3"/>
    <property type="match status" value="1"/>
</dbReference>
<gene>
    <name evidence="9" type="ORF">PHATRDRAFT_48731</name>
</gene>
<dbReference type="PaxDb" id="2850-Phatr48731"/>
<sequence>MESAGPTEQYFAVVFQTQSVQIDYDLSSRRLAKQIFQAFQSSGEHSGGNLWSETSEQQENLRAVQSLQTQFLSSNNDSIGEVRKNTAARSLTSTLTTLNENRAVLQSGRQIANWLCHMADERNKGEWHRAAQTVANTIDESSLETSETVYQTLRSLLLVQDEQHGELDFAMSDARFAAQMWVRKYEVETGQSLFEDEEKFIKYREYTEALHGVTAAIQKAPPLATQLLIADMYNYVGLSNAKANLLGYKNWAEQILEHRIVTVEELEGLHETIRERLQPFLKSASGQANNSSGQALDDLLTPTGNTPLVSGLSPQQMDDLSRLRIERHVTLEGALFVASRMSQDVFGVSLIPASPEESPEQNLDWLEIVPKFMEHWLMEPSTLLALVHASELGRDLESNVEESIEAAYRHRSRQKVMELAQLTFYGQLELTLFSKFDLKGEESMLDLQHRLAQEFVPHDLPGRKDITALRDIFQDNANGRPLANYRYLYSEIVSAQVFEQWKESYEVDVERLPQLRQSLRRSFLERGAAVKVDDIDPTYQIQNVSPHALFQRYRL</sequence>
<keyword evidence="3 7" id="KW-0479">Metal-binding</keyword>
<dbReference type="eggNOG" id="KOG2089">
    <property type="taxonomic scope" value="Eukaryota"/>
</dbReference>
<dbReference type="SUPFAM" id="SSF55486">
    <property type="entry name" value="Metalloproteases ('zincins'), catalytic domain"/>
    <property type="match status" value="1"/>
</dbReference>
<dbReference type="OrthoDB" id="47427at2759"/>
<evidence type="ECO:0000256" key="2">
    <source>
        <dbReference type="ARBA" id="ARBA00022670"/>
    </source>
</evidence>
<dbReference type="Proteomes" id="UP000000759">
    <property type="component" value="Chromosome 19"/>
</dbReference>
<dbReference type="InterPro" id="IPR045090">
    <property type="entry name" value="Pept_M3A_M3B"/>
</dbReference>
<feature type="domain" description="Peptidase M3A/M3B catalytic" evidence="8">
    <location>
        <begin position="362"/>
        <end position="552"/>
    </location>
</feature>
<proteinExistence type="inferred from homology"/>
<dbReference type="Pfam" id="PF01432">
    <property type="entry name" value="Peptidase_M3"/>
    <property type="match status" value="1"/>
</dbReference>
<keyword evidence="10" id="KW-1185">Reference proteome</keyword>
<keyword evidence="2 7" id="KW-0645">Protease</keyword>
<evidence type="ECO:0000313" key="10">
    <source>
        <dbReference type="Proteomes" id="UP000000759"/>
    </source>
</evidence>
<dbReference type="GO" id="GO:0004222">
    <property type="term" value="F:metalloendopeptidase activity"/>
    <property type="evidence" value="ECO:0007669"/>
    <property type="project" value="InterPro"/>
</dbReference>
<accession>B7G867</accession>
<dbReference type="InterPro" id="IPR024077">
    <property type="entry name" value="Neurolysin/TOP_dom2"/>
</dbReference>
<evidence type="ECO:0000256" key="1">
    <source>
        <dbReference type="ARBA" id="ARBA00006040"/>
    </source>
</evidence>
<evidence type="ECO:0000313" key="9">
    <source>
        <dbReference type="EMBL" id="EEC44989.1"/>
    </source>
</evidence>
<comment type="cofactor">
    <cofactor evidence="7">
        <name>Zn(2+)</name>
        <dbReference type="ChEBI" id="CHEBI:29105"/>
    </cofactor>
    <text evidence="7">Binds 1 zinc ion.</text>
</comment>
<dbReference type="AlphaFoldDB" id="B7G867"/>
<protein>
    <recommendedName>
        <fullName evidence="8">Peptidase M3A/M3B catalytic domain-containing protein</fullName>
    </recommendedName>
</protein>
<comment type="similarity">
    <text evidence="1 7">Belongs to the peptidase M3 family.</text>
</comment>
<dbReference type="InParanoid" id="B7G867"/>
<dbReference type="GeneID" id="7195020"/>
<keyword evidence="6 7" id="KW-0482">Metalloprotease</keyword>
<evidence type="ECO:0000256" key="5">
    <source>
        <dbReference type="ARBA" id="ARBA00022833"/>
    </source>
</evidence>
<dbReference type="GO" id="GO:0046872">
    <property type="term" value="F:metal ion binding"/>
    <property type="evidence" value="ECO:0007669"/>
    <property type="project" value="UniProtKB-UniRule"/>
</dbReference>
<dbReference type="PANTHER" id="PTHR11804:SF84">
    <property type="entry name" value="SACCHAROLYSIN"/>
    <property type="match status" value="1"/>
</dbReference>
<dbReference type="PANTHER" id="PTHR11804">
    <property type="entry name" value="PROTEASE M3 THIMET OLIGOPEPTIDASE-RELATED"/>
    <property type="match status" value="1"/>
</dbReference>
<keyword evidence="4 7" id="KW-0378">Hydrolase</keyword>
<dbReference type="KEGG" id="pti:PHATRDRAFT_48731"/>
<reference evidence="9 10" key="1">
    <citation type="journal article" date="2008" name="Nature">
        <title>The Phaeodactylum genome reveals the evolutionary history of diatom genomes.</title>
        <authorList>
            <person name="Bowler C."/>
            <person name="Allen A.E."/>
            <person name="Badger J.H."/>
            <person name="Grimwood J."/>
            <person name="Jabbari K."/>
            <person name="Kuo A."/>
            <person name="Maheswari U."/>
            <person name="Martens C."/>
            <person name="Maumus F."/>
            <person name="Otillar R.P."/>
            <person name="Rayko E."/>
            <person name="Salamov A."/>
            <person name="Vandepoele K."/>
            <person name="Beszteri B."/>
            <person name="Gruber A."/>
            <person name="Heijde M."/>
            <person name="Katinka M."/>
            <person name="Mock T."/>
            <person name="Valentin K."/>
            <person name="Verret F."/>
            <person name="Berges J.A."/>
            <person name="Brownlee C."/>
            <person name="Cadoret J.P."/>
            <person name="Chiovitti A."/>
            <person name="Choi C.J."/>
            <person name="Coesel S."/>
            <person name="De Martino A."/>
            <person name="Detter J.C."/>
            <person name="Durkin C."/>
            <person name="Falciatore A."/>
            <person name="Fournet J."/>
            <person name="Haruta M."/>
            <person name="Huysman M.J."/>
            <person name="Jenkins B.D."/>
            <person name="Jiroutova K."/>
            <person name="Jorgensen R.E."/>
            <person name="Joubert Y."/>
            <person name="Kaplan A."/>
            <person name="Kroger N."/>
            <person name="Kroth P.G."/>
            <person name="La Roche J."/>
            <person name="Lindquist E."/>
            <person name="Lommer M."/>
            <person name="Martin-Jezequel V."/>
            <person name="Lopez P.J."/>
            <person name="Lucas S."/>
            <person name="Mangogna M."/>
            <person name="McGinnis K."/>
            <person name="Medlin L.K."/>
            <person name="Montsant A."/>
            <person name="Oudot-Le Secq M.P."/>
            <person name="Napoli C."/>
            <person name="Obornik M."/>
            <person name="Parker M.S."/>
            <person name="Petit J.L."/>
            <person name="Porcel B.M."/>
            <person name="Poulsen N."/>
            <person name="Robison M."/>
            <person name="Rychlewski L."/>
            <person name="Rynearson T.A."/>
            <person name="Schmutz J."/>
            <person name="Shapiro H."/>
            <person name="Siaut M."/>
            <person name="Stanley M."/>
            <person name="Sussman M.R."/>
            <person name="Taylor A.R."/>
            <person name="Vardi A."/>
            <person name="von Dassow P."/>
            <person name="Vyverman W."/>
            <person name="Willis A."/>
            <person name="Wyrwicz L.S."/>
            <person name="Rokhsar D.S."/>
            <person name="Weissenbach J."/>
            <person name="Armbrust E.V."/>
            <person name="Green B.R."/>
            <person name="Van de Peer Y."/>
            <person name="Grigoriev I.V."/>
        </authorList>
    </citation>
    <scope>NUCLEOTIDE SEQUENCE [LARGE SCALE GENOMIC DNA]</scope>
    <source>
        <strain evidence="9 10">CCAP 1055/1</strain>
    </source>
</reference>
<evidence type="ECO:0000256" key="4">
    <source>
        <dbReference type="ARBA" id="ARBA00022801"/>
    </source>
</evidence>
<dbReference type="RefSeq" id="XP_002183289.1">
    <property type="nucleotide sequence ID" value="XM_002183253.1"/>
</dbReference>
<organism evidence="9 10">
    <name type="scientific">Phaeodactylum tricornutum (strain CCAP 1055/1)</name>
    <dbReference type="NCBI Taxonomy" id="556484"/>
    <lineage>
        <taxon>Eukaryota</taxon>
        <taxon>Sar</taxon>
        <taxon>Stramenopiles</taxon>
        <taxon>Ochrophyta</taxon>
        <taxon>Bacillariophyta</taxon>
        <taxon>Bacillariophyceae</taxon>
        <taxon>Bacillariophycidae</taxon>
        <taxon>Naviculales</taxon>
        <taxon>Phaeodactylaceae</taxon>
        <taxon>Phaeodactylum</taxon>
    </lineage>
</organism>
<dbReference type="GO" id="GO:0006518">
    <property type="term" value="P:peptide metabolic process"/>
    <property type="evidence" value="ECO:0007669"/>
    <property type="project" value="TreeGrafter"/>
</dbReference>
<evidence type="ECO:0000259" key="8">
    <source>
        <dbReference type="Pfam" id="PF01432"/>
    </source>
</evidence>
<name>B7G867_PHATC</name>
<dbReference type="GO" id="GO:0006508">
    <property type="term" value="P:proteolysis"/>
    <property type="evidence" value="ECO:0007669"/>
    <property type="project" value="UniProtKB-KW"/>
</dbReference>
<dbReference type="InterPro" id="IPR001567">
    <property type="entry name" value="Pept_M3A_M3B_dom"/>
</dbReference>
<evidence type="ECO:0000256" key="6">
    <source>
        <dbReference type="ARBA" id="ARBA00023049"/>
    </source>
</evidence>
<keyword evidence="5 7" id="KW-0862">Zinc</keyword>
<reference evidence="10" key="2">
    <citation type="submission" date="2008-08" db="EMBL/GenBank/DDBJ databases">
        <authorList>
            <consortium name="Diatom Consortium"/>
            <person name="Grigoriev I."/>
            <person name="Grimwood J."/>
            <person name="Kuo A."/>
            <person name="Otillar R.P."/>
            <person name="Salamov A."/>
            <person name="Detter J.C."/>
            <person name="Lindquist E."/>
            <person name="Shapiro H."/>
            <person name="Lucas S."/>
            <person name="Glavina del Rio T."/>
            <person name="Pitluck S."/>
            <person name="Rokhsar D."/>
            <person name="Bowler C."/>
        </authorList>
    </citation>
    <scope>GENOME REANNOTATION</scope>
    <source>
        <strain evidence="10">CCAP 1055/1</strain>
    </source>
</reference>
<dbReference type="EMBL" id="CM000621">
    <property type="protein sequence ID" value="EEC44989.1"/>
    <property type="molecule type" value="Genomic_DNA"/>
</dbReference>